<sequence precursor="true">MKTLIKLILPLTVLGLLGGCGSQNKSHSATSESSAKTENKVANNGSASQSSSEQAASESTSPSEKTSDKTGEKAASEQQNKTSTTQTHPAVTQQSVANRISQSLSSQYAPQDLTFQFSQSGSGTYVVQVQENHQSANMRAQGADPSTSPTIAWYKTNTNGQLLKSVDGGVTYVVVGNAY</sequence>
<reference evidence="3 4" key="1">
    <citation type="submission" date="2015-11" db="EMBL/GenBank/DDBJ databases">
        <title>Draft genome sequences of new species of the genus Lactobacillus isolated from orchardgrass silage.</title>
        <authorList>
            <person name="Tohno M."/>
            <person name="Tanizawa Y."/>
            <person name="Arita M."/>
        </authorList>
    </citation>
    <scope>NUCLEOTIDE SEQUENCE [LARGE SCALE GENOMIC DNA]</scope>
    <source>
        <strain evidence="3 4">IWT30</strain>
    </source>
</reference>
<evidence type="ECO:0000313" key="4">
    <source>
        <dbReference type="Proteomes" id="UP000198374"/>
    </source>
</evidence>
<comment type="caution">
    <text evidence="3">The sequence shown here is derived from an EMBL/GenBank/DDBJ whole genome shotgun (WGS) entry which is preliminary data.</text>
</comment>
<keyword evidence="4" id="KW-1185">Reference proteome</keyword>
<accession>A0A1Z5IAQ6</accession>
<feature type="compositionally biased region" description="Basic and acidic residues" evidence="1">
    <location>
        <begin position="65"/>
        <end position="75"/>
    </location>
</feature>
<protein>
    <recommendedName>
        <fullName evidence="5">Lipoprotein</fullName>
    </recommendedName>
</protein>
<evidence type="ECO:0000256" key="1">
    <source>
        <dbReference type="SAM" id="MobiDB-lite"/>
    </source>
</evidence>
<gene>
    <name evidence="3" type="ORF">IWT30_00855</name>
</gene>
<feature type="compositionally biased region" description="Low complexity" evidence="1">
    <location>
        <begin position="46"/>
        <end position="64"/>
    </location>
</feature>
<evidence type="ECO:0000256" key="2">
    <source>
        <dbReference type="SAM" id="SignalP"/>
    </source>
</evidence>
<feature type="region of interest" description="Disordered" evidence="1">
    <location>
        <begin position="20"/>
        <end position="96"/>
    </location>
</feature>
<dbReference type="EMBL" id="BCMF01000004">
    <property type="protein sequence ID" value="GAW98896.1"/>
    <property type="molecule type" value="Genomic_DNA"/>
</dbReference>
<feature type="signal peptide" evidence="2">
    <location>
        <begin position="1"/>
        <end position="22"/>
    </location>
</feature>
<dbReference type="PROSITE" id="PS51257">
    <property type="entry name" value="PROKAR_LIPOPROTEIN"/>
    <property type="match status" value="1"/>
</dbReference>
<name>A0A1Z5IAQ6_9LACO</name>
<organism evidence="3 4">
    <name type="scientific">Secundilactobacillus mixtipabuli</name>
    <dbReference type="NCBI Taxonomy" id="1435342"/>
    <lineage>
        <taxon>Bacteria</taxon>
        <taxon>Bacillati</taxon>
        <taxon>Bacillota</taxon>
        <taxon>Bacilli</taxon>
        <taxon>Lactobacillales</taxon>
        <taxon>Lactobacillaceae</taxon>
        <taxon>Secundilactobacillus</taxon>
    </lineage>
</organism>
<keyword evidence="2" id="KW-0732">Signal</keyword>
<dbReference type="Proteomes" id="UP000198374">
    <property type="component" value="Unassembled WGS sequence"/>
</dbReference>
<evidence type="ECO:0000313" key="3">
    <source>
        <dbReference type="EMBL" id="GAW98896.1"/>
    </source>
</evidence>
<feature type="compositionally biased region" description="Polar residues" evidence="1">
    <location>
        <begin position="76"/>
        <end position="96"/>
    </location>
</feature>
<evidence type="ECO:0008006" key="5">
    <source>
        <dbReference type="Google" id="ProtNLM"/>
    </source>
</evidence>
<feature type="compositionally biased region" description="Polar residues" evidence="1">
    <location>
        <begin position="22"/>
        <end position="45"/>
    </location>
</feature>
<dbReference type="OrthoDB" id="2262426at2"/>
<feature type="chain" id="PRO_5039715282" description="Lipoprotein" evidence="2">
    <location>
        <begin position="23"/>
        <end position="179"/>
    </location>
</feature>
<proteinExistence type="predicted"/>
<dbReference type="RefSeq" id="WP_089108715.1">
    <property type="nucleotide sequence ID" value="NZ_BCMF01000004.1"/>
</dbReference>
<dbReference type="AlphaFoldDB" id="A0A1Z5IAQ6"/>